<name>A0A0F9SUB0_9ZZZZ</name>
<proteinExistence type="predicted"/>
<feature type="compositionally biased region" description="Basic residues" evidence="1">
    <location>
        <begin position="716"/>
        <end position="726"/>
    </location>
</feature>
<evidence type="ECO:0000313" key="2">
    <source>
        <dbReference type="EMBL" id="KKN70459.1"/>
    </source>
</evidence>
<organism evidence="2">
    <name type="scientific">marine sediment metagenome</name>
    <dbReference type="NCBI Taxonomy" id="412755"/>
    <lineage>
        <taxon>unclassified sequences</taxon>
        <taxon>metagenomes</taxon>
        <taxon>ecological metagenomes</taxon>
    </lineage>
</organism>
<dbReference type="EMBL" id="LAZR01000402">
    <property type="protein sequence ID" value="KKN70459.1"/>
    <property type="molecule type" value="Genomic_DNA"/>
</dbReference>
<feature type="compositionally biased region" description="Basic and acidic residues" evidence="1">
    <location>
        <begin position="737"/>
        <end position="753"/>
    </location>
</feature>
<feature type="region of interest" description="Disordered" evidence="1">
    <location>
        <begin position="673"/>
        <end position="761"/>
    </location>
</feature>
<comment type="caution">
    <text evidence="2">The sequence shown here is derived from an EMBL/GenBank/DDBJ whole genome shotgun (WGS) entry which is preliminary data.</text>
</comment>
<reference evidence="2" key="1">
    <citation type="journal article" date="2015" name="Nature">
        <title>Complex archaea that bridge the gap between prokaryotes and eukaryotes.</title>
        <authorList>
            <person name="Spang A."/>
            <person name="Saw J.H."/>
            <person name="Jorgensen S.L."/>
            <person name="Zaremba-Niedzwiedzka K."/>
            <person name="Martijn J."/>
            <person name="Lind A.E."/>
            <person name="van Eijk R."/>
            <person name="Schleper C."/>
            <person name="Guy L."/>
            <person name="Ettema T.J."/>
        </authorList>
    </citation>
    <scope>NUCLEOTIDE SEQUENCE</scope>
</reference>
<evidence type="ECO:0000256" key="1">
    <source>
        <dbReference type="SAM" id="MobiDB-lite"/>
    </source>
</evidence>
<protein>
    <submittedName>
        <fullName evidence="2">Uncharacterized protein</fullName>
    </submittedName>
</protein>
<sequence>MPGRRLNFKMYIEGIEVPFVQIQINATANQPSQAQIAMVPTDSIYDIRPRSLVHIFFFDDYVGPEPFGKSQQSPVWRLLWEGEVVGFGFTKSPSSRSFTLRCADLSNYWASCKQYFLSGDDPGWSGADRTLFIGSKSVTLNVFNEVTTFYQKYFSKKKKEAGGKTESKTFPEALACMMQSFTEDLIYWETLNNRIRLSNKVVVLQDDNVEKLLKVQAFEKVIRGMYGNMGGRVSLLDFLNNLKQLIYYNHVPIIAPPFLPVDSEIASINQCLARDPIQNPIQNQLSSTDLSTGQGTLTSFLFKPNVYMSLPPRCNVLFPDSISSITFNRNFMAEPTRIRMIADHAVFNAQLFQAIFVAPSELAEKLTAPTLLNNQLLGKVMTESERKKAKQGRLFQQNTENGEIPYFMTEEEYEKGIVPLDVNLSFAKYSTLAGDKNNEDLFNSMAQVAEYHLQIARSTARSLSVSMEFNPWIVANFPCAVFDRSRSYFANVANISHMIDSSGGAFTRIDGNLAREMIIEDEEIVAIPQWLNSLYHPDKVHGESGTYAKILGCDALGPTAPGATAAAVEGSVLNEQQQKTSSPKAEFGASRQFDLAAVADKVYQLSKPSLLDQGNITGEYDKIALRDDAYAFAESYRRRNIATIKQVFGEFYDLGATENHNTNPPSIFPVGAPSEPSEGTVISGFGKQSSDKTSGTLFDYRPLSGRVTSEGEPSVKRTRRVRRKGAPRIVPIGNLDRPGHKRDAPLEYRRETTDLSAIDGR</sequence>
<feature type="compositionally biased region" description="Polar residues" evidence="1">
    <location>
        <begin position="686"/>
        <end position="696"/>
    </location>
</feature>
<accession>A0A0F9SUB0</accession>
<gene>
    <name evidence="2" type="ORF">LCGC14_0430370</name>
</gene>
<dbReference type="AlphaFoldDB" id="A0A0F9SUB0"/>